<reference evidence="2" key="1">
    <citation type="journal article" date="2015" name="Nature">
        <title>Complex archaea that bridge the gap between prokaryotes and eukaryotes.</title>
        <authorList>
            <person name="Spang A."/>
            <person name="Saw J.H."/>
            <person name="Jorgensen S.L."/>
            <person name="Zaremba-Niedzwiedzka K."/>
            <person name="Martijn J."/>
            <person name="Lind A.E."/>
            <person name="van Eijk R."/>
            <person name="Schleper C."/>
            <person name="Guy L."/>
            <person name="Ettema T.J."/>
        </authorList>
    </citation>
    <scope>NUCLEOTIDE SEQUENCE</scope>
</reference>
<name>A0A0F8ZSX8_9ZZZZ</name>
<evidence type="ECO:0000313" key="2">
    <source>
        <dbReference type="EMBL" id="KKK63041.1"/>
    </source>
</evidence>
<proteinExistence type="predicted"/>
<accession>A0A0F8ZSX8</accession>
<dbReference type="AlphaFoldDB" id="A0A0F8ZSX8"/>
<dbReference type="EMBL" id="LAZR01061706">
    <property type="protein sequence ID" value="KKK63041.1"/>
    <property type="molecule type" value="Genomic_DNA"/>
</dbReference>
<organism evidence="2">
    <name type="scientific">marine sediment metagenome</name>
    <dbReference type="NCBI Taxonomy" id="412755"/>
    <lineage>
        <taxon>unclassified sequences</taxon>
        <taxon>metagenomes</taxon>
        <taxon>ecological metagenomes</taxon>
    </lineage>
</organism>
<comment type="caution">
    <text evidence="2">The sequence shown here is derived from an EMBL/GenBank/DDBJ whole genome shotgun (WGS) entry which is preliminary data.</text>
</comment>
<evidence type="ECO:0000256" key="1">
    <source>
        <dbReference type="SAM" id="MobiDB-lite"/>
    </source>
</evidence>
<gene>
    <name evidence="2" type="ORF">LCGC14_2998310</name>
</gene>
<sequence>MNQEDAEGKEGQTKNKRKRSAFELGQFVPQRLLRPPEPEAVGSNPALPESNSISRKQLLVKLFFLAVGEILVHCAMNGLRLSRSERQESG</sequence>
<feature type="compositionally biased region" description="Basic and acidic residues" evidence="1">
    <location>
        <begin position="1"/>
        <end position="13"/>
    </location>
</feature>
<feature type="region of interest" description="Disordered" evidence="1">
    <location>
        <begin position="1"/>
        <end position="50"/>
    </location>
</feature>
<protein>
    <submittedName>
        <fullName evidence="2">Uncharacterized protein</fullName>
    </submittedName>
</protein>